<name>A0A3P6GB07_BRAOL</name>
<protein>
    <submittedName>
        <fullName evidence="1">Uncharacterized protein</fullName>
    </submittedName>
</protein>
<sequence>MKSVKDLRVQDVVIASDYHEIVKAIARPELWPQYKALVDPISALKDGQFNSYLSFEGPSWLHDQIQRETIIDNI</sequence>
<organism evidence="1">
    <name type="scientific">Brassica oleracea</name>
    <name type="common">Wild cabbage</name>
    <dbReference type="NCBI Taxonomy" id="3712"/>
    <lineage>
        <taxon>Eukaryota</taxon>
        <taxon>Viridiplantae</taxon>
        <taxon>Streptophyta</taxon>
        <taxon>Embryophyta</taxon>
        <taxon>Tracheophyta</taxon>
        <taxon>Spermatophyta</taxon>
        <taxon>Magnoliopsida</taxon>
        <taxon>eudicotyledons</taxon>
        <taxon>Gunneridae</taxon>
        <taxon>Pentapetalae</taxon>
        <taxon>rosids</taxon>
        <taxon>malvids</taxon>
        <taxon>Brassicales</taxon>
        <taxon>Brassicaceae</taxon>
        <taxon>Brassiceae</taxon>
        <taxon>Brassica</taxon>
    </lineage>
</organism>
<gene>
    <name evidence="1" type="ORF">BOLC6T38701H</name>
</gene>
<accession>A0A3P6GB07</accession>
<dbReference type="AlphaFoldDB" id="A0A3P6GB07"/>
<dbReference type="EMBL" id="LR031880">
    <property type="protein sequence ID" value="VDD63248.1"/>
    <property type="molecule type" value="Genomic_DNA"/>
</dbReference>
<evidence type="ECO:0000313" key="1">
    <source>
        <dbReference type="EMBL" id="VDD63248.1"/>
    </source>
</evidence>
<reference evidence="1" key="1">
    <citation type="submission" date="2018-11" db="EMBL/GenBank/DDBJ databases">
        <authorList>
            <consortium name="Genoscope - CEA"/>
            <person name="William W."/>
        </authorList>
    </citation>
    <scope>NUCLEOTIDE SEQUENCE</scope>
</reference>
<proteinExistence type="predicted"/>